<feature type="compositionally biased region" description="Polar residues" evidence="1">
    <location>
        <begin position="1"/>
        <end position="10"/>
    </location>
</feature>
<evidence type="ECO:0000313" key="3">
    <source>
        <dbReference type="Proteomes" id="UP000233080"/>
    </source>
</evidence>
<dbReference type="AlphaFoldDB" id="A0A2K5JC93"/>
<feature type="region of interest" description="Disordered" evidence="1">
    <location>
        <begin position="82"/>
        <end position="106"/>
    </location>
</feature>
<dbReference type="Proteomes" id="UP000233080">
    <property type="component" value="Unassembled WGS sequence"/>
</dbReference>
<evidence type="ECO:0000313" key="2">
    <source>
        <dbReference type="Ensembl" id="ENSCANP00000026410.1"/>
    </source>
</evidence>
<protein>
    <submittedName>
        <fullName evidence="2">Uncharacterized protein</fullName>
    </submittedName>
</protein>
<sequence>MTQQNPSSGESLRCTDPSKEYTWSTVSGQESPAAMPSLSTNTSETCTPPRSWLAADAYAPLTTPQWFVSWVRSLSTAHQPSLARQLRSSEAPLLPPQSPPQPPRTHGPFLVWVPFVPPAPIRMLSENLADPRRGRMNPVGKAVASPLGFHPASDDPASRCQRRGGGNTEGRAPGQGSTGTLQPSLPAPVLSVGLLLCWPWRVFLAASFGVLCALPVFLPVVEASRGSWLWCPATLQRWSGAPQSAWNWGLGCGRDQGVGCQQLKVSVGFY</sequence>
<proteinExistence type="predicted"/>
<evidence type="ECO:0000256" key="1">
    <source>
        <dbReference type="SAM" id="MobiDB-lite"/>
    </source>
</evidence>
<name>A0A2K5JC93_COLAP</name>
<feature type="region of interest" description="Disordered" evidence="1">
    <location>
        <begin position="147"/>
        <end position="182"/>
    </location>
</feature>
<feature type="compositionally biased region" description="Pro residues" evidence="1">
    <location>
        <begin position="93"/>
        <end position="105"/>
    </location>
</feature>
<accession>A0A2K5JC93</accession>
<reference evidence="2" key="2">
    <citation type="submission" date="2025-09" db="UniProtKB">
        <authorList>
            <consortium name="Ensembl"/>
        </authorList>
    </citation>
    <scope>IDENTIFICATION</scope>
</reference>
<feature type="compositionally biased region" description="Polar residues" evidence="1">
    <location>
        <begin position="37"/>
        <end position="47"/>
    </location>
</feature>
<feature type="compositionally biased region" description="Polar residues" evidence="1">
    <location>
        <begin position="21"/>
        <end position="30"/>
    </location>
</feature>
<keyword evidence="3" id="KW-1185">Reference proteome</keyword>
<reference evidence="2" key="1">
    <citation type="submission" date="2025-08" db="UniProtKB">
        <authorList>
            <consortium name="Ensembl"/>
        </authorList>
    </citation>
    <scope>IDENTIFICATION</scope>
</reference>
<organism evidence="2 3">
    <name type="scientific">Colobus angolensis palliatus</name>
    <name type="common">Peters' Angolan colobus</name>
    <dbReference type="NCBI Taxonomy" id="336983"/>
    <lineage>
        <taxon>Eukaryota</taxon>
        <taxon>Metazoa</taxon>
        <taxon>Chordata</taxon>
        <taxon>Craniata</taxon>
        <taxon>Vertebrata</taxon>
        <taxon>Euteleostomi</taxon>
        <taxon>Mammalia</taxon>
        <taxon>Eutheria</taxon>
        <taxon>Euarchontoglires</taxon>
        <taxon>Primates</taxon>
        <taxon>Haplorrhini</taxon>
        <taxon>Catarrhini</taxon>
        <taxon>Cercopithecidae</taxon>
        <taxon>Colobinae</taxon>
        <taxon>Colobus</taxon>
    </lineage>
</organism>
<dbReference type="Ensembl" id="ENSCANT00000049420.1">
    <property type="protein sequence ID" value="ENSCANP00000026410.1"/>
    <property type="gene ID" value="ENSCANG00000036607.1"/>
</dbReference>
<feature type="region of interest" description="Disordered" evidence="1">
    <location>
        <begin position="1"/>
        <end position="47"/>
    </location>
</feature>